<dbReference type="Proteomes" id="UP001500888">
    <property type="component" value="Unassembled WGS sequence"/>
</dbReference>
<keyword evidence="1 3" id="KW-0853">WD repeat</keyword>
<dbReference type="InterPro" id="IPR027417">
    <property type="entry name" value="P-loop_NTPase"/>
</dbReference>
<dbReference type="Gene3D" id="2.130.10.10">
    <property type="entry name" value="YVTN repeat-like/Quinoprotein amine dehydrogenase"/>
    <property type="match status" value="5"/>
</dbReference>
<dbReference type="RefSeq" id="WP_344947816.1">
    <property type="nucleotide sequence ID" value="NZ_BAAAZR010000028.1"/>
</dbReference>
<dbReference type="InterPro" id="IPR020472">
    <property type="entry name" value="WD40_PAC1"/>
</dbReference>
<dbReference type="Pfam" id="PF20703">
    <property type="entry name" value="nSTAND1"/>
    <property type="match status" value="1"/>
</dbReference>
<dbReference type="SUPFAM" id="SSF47413">
    <property type="entry name" value="lambda repressor-like DNA-binding domains"/>
    <property type="match status" value="1"/>
</dbReference>
<accession>A0ABP7J026</accession>
<dbReference type="PROSITE" id="PS00678">
    <property type="entry name" value="WD_REPEATS_1"/>
    <property type="match status" value="3"/>
</dbReference>
<reference evidence="6" key="1">
    <citation type="journal article" date="2019" name="Int. J. Syst. Evol. Microbiol.">
        <title>The Global Catalogue of Microorganisms (GCM) 10K type strain sequencing project: providing services to taxonomists for standard genome sequencing and annotation.</title>
        <authorList>
            <consortium name="The Broad Institute Genomics Platform"/>
            <consortium name="The Broad Institute Genome Sequencing Center for Infectious Disease"/>
            <person name="Wu L."/>
            <person name="Ma J."/>
        </authorList>
    </citation>
    <scope>NUCLEOTIDE SEQUENCE [LARGE SCALE GENOMIC DNA]</scope>
    <source>
        <strain evidence="6">JCM 16908</strain>
    </source>
</reference>
<dbReference type="SUPFAM" id="SSF82171">
    <property type="entry name" value="DPP6 N-terminal domain-like"/>
    <property type="match status" value="1"/>
</dbReference>
<dbReference type="InterPro" id="IPR019775">
    <property type="entry name" value="WD40_repeat_CS"/>
</dbReference>
<feature type="repeat" description="WD" evidence="3">
    <location>
        <begin position="996"/>
        <end position="1037"/>
    </location>
</feature>
<gene>
    <name evidence="5" type="ORF">GCM10022226_60630</name>
</gene>
<dbReference type="InterPro" id="IPR001387">
    <property type="entry name" value="Cro/C1-type_HTH"/>
</dbReference>
<comment type="caution">
    <text evidence="5">The sequence shown here is derived from an EMBL/GenBank/DDBJ whole genome shotgun (WGS) entry which is preliminary data.</text>
</comment>
<keyword evidence="6" id="KW-1185">Reference proteome</keyword>
<dbReference type="CDD" id="cd00200">
    <property type="entry name" value="WD40"/>
    <property type="match status" value="2"/>
</dbReference>
<dbReference type="PANTHER" id="PTHR19879">
    <property type="entry name" value="TRANSCRIPTION INITIATION FACTOR TFIID"/>
    <property type="match status" value="1"/>
</dbReference>
<evidence type="ECO:0000313" key="5">
    <source>
        <dbReference type="EMBL" id="GAA3831394.1"/>
    </source>
</evidence>
<dbReference type="EMBL" id="BAAAZR010000028">
    <property type="protein sequence ID" value="GAA3831394.1"/>
    <property type="molecule type" value="Genomic_DNA"/>
</dbReference>
<dbReference type="SMART" id="SM00320">
    <property type="entry name" value="WD40"/>
    <property type="match status" value="12"/>
</dbReference>
<dbReference type="Pfam" id="PF00400">
    <property type="entry name" value="WD40"/>
    <property type="match status" value="8"/>
</dbReference>
<evidence type="ECO:0000256" key="3">
    <source>
        <dbReference type="PROSITE-ProRule" id="PRU00221"/>
    </source>
</evidence>
<feature type="repeat" description="WD" evidence="3">
    <location>
        <begin position="641"/>
        <end position="682"/>
    </location>
</feature>
<feature type="domain" description="HTH cro/C1-type" evidence="4">
    <location>
        <begin position="22"/>
        <end position="77"/>
    </location>
</feature>
<dbReference type="SUPFAM" id="SSF52540">
    <property type="entry name" value="P-loop containing nucleoside triphosphate hydrolases"/>
    <property type="match status" value="1"/>
</dbReference>
<dbReference type="PRINTS" id="PR00320">
    <property type="entry name" value="GPROTEINBRPT"/>
</dbReference>
<feature type="repeat" description="WD" evidence="3">
    <location>
        <begin position="826"/>
        <end position="867"/>
    </location>
</feature>
<name>A0ABP7J026_9ACTN</name>
<feature type="repeat" description="WD" evidence="3">
    <location>
        <begin position="599"/>
        <end position="640"/>
    </location>
</feature>
<evidence type="ECO:0000313" key="6">
    <source>
        <dbReference type="Proteomes" id="UP001500888"/>
    </source>
</evidence>
<feature type="repeat" description="WD" evidence="3">
    <location>
        <begin position="868"/>
        <end position="909"/>
    </location>
</feature>
<dbReference type="PROSITE" id="PS50943">
    <property type="entry name" value="HTH_CROC1"/>
    <property type="match status" value="1"/>
</dbReference>
<dbReference type="SMART" id="SM00530">
    <property type="entry name" value="HTH_XRE"/>
    <property type="match status" value="1"/>
</dbReference>
<dbReference type="InterPro" id="IPR036322">
    <property type="entry name" value="WD40_repeat_dom_sf"/>
</dbReference>
<dbReference type="InterPro" id="IPR010982">
    <property type="entry name" value="Lambda_DNA-bd_dom_sf"/>
</dbReference>
<dbReference type="InterPro" id="IPR015943">
    <property type="entry name" value="WD40/YVTN_repeat-like_dom_sf"/>
</dbReference>
<feature type="repeat" description="WD" evidence="3">
    <location>
        <begin position="1079"/>
        <end position="1120"/>
    </location>
</feature>
<dbReference type="Pfam" id="PF01381">
    <property type="entry name" value="HTH_3"/>
    <property type="match status" value="1"/>
</dbReference>
<evidence type="ECO:0000256" key="2">
    <source>
        <dbReference type="ARBA" id="ARBA00022737"/>
    </source>
</evidence>
<proteinExistence type="predicted"/>
<dbReference type="InterPro" id="IPR001680">
    <property type="entry name" value="WD40_rpt"/>
</dbReference>
<dbReference type="PROSITE" id="PS50082">
    <property type="entry name" value="WD_REPEATS_2"/>
    <property type="match status" value="8"/>
</dbReference>
<dbReference type="InterPro" id="IPR049052">
    <property type="entry name" value="nSTAND1"/>
</dbReference>
<feature type="repeat" description="WD" evidence="3">
    <location>
        <begin position="1121"/>
        <end position="1162"/>
    </location>
</feature>
<keyword evidence="2" id="KW-0677">Repeat</keyword>
<dbReference type="PANTHER" id="PTHR19879:SF9">
    <property type="entry name" value="TRANSCRIPTION INITIATION FACTOR TFIID SUBUNIT 5"/>
    <property type="match status" value="1"/>
</dbReference>
<dbReference type="Gene3D" id="3.40.50.300">
    <property type="entry name" value="P-loop containing nucleotide triphosphate hydrolases"/>
    <property type="match status" value="1"/>
</dbReference>
<feature type="repeat" description="WD" evidence="3">
    <location>
        <begin position="1163"/>
        <end position="1204"/>
    </location>
</feature>
<protein>
    <recommendedName>
        <fullName evidence="4">HTH cro/C1-type domain-containing protein</fullName>
    </recommendedName>
</protein>
<evidence type="ECO:0000256" key="1">
    <source>
        <dbReference type="ARBA" id="ARBA00022574"/>
    </source>
</evidence>
<organism evidence="5 6">
    <name type="scientific">Sphaerisporangium flaviroseum</name>
    <dbReference type="NCBI Taxonomy" id="509199"/>
    <lineage>
        <taxon>Bacteria</taxon>
        <taxon>Bacillati</taxon>
        <taxon>Actinomycetota</taxon>
        <taxon>Actinomycetes</taxon>
        <taxon>Streptosporangiales</taxon>
        <taxon>Streptosporangiaceae</taxon>
        <taxon>Sphaerisporangium</taxon>
    </lineage>
</organism>
<evidence type="ECO:0000259" key="4">
    <source>
        <dbReference type="PROSITE" id="PS50943"/>
    </source>
</evidence>
<dbReference type="SUPFAM" id="SSF50978">
    <property type="entry name" value="WD40 repeat-like"/>
    <property type="match status" value="1"/>
</dbReference>
<dbReference type="CDD" id="cd00093">
    <property type="entry name" value="HTH_XRE"/>
    <property type="match status" value="1"/>
</dbReference>
<dbReference type="PROSITE" id="PS50294">
    <property type="entry name" value="WD_REPEATS_REGION"/>
    <property type="match status" value="6"/>
</dbReference>
<sequence length="1220" mass="129965">MGRRENPVDPGAGPVQRFAYELRKLRQNADGITYRDMARKAGYSVTTLSQAVAGEQLASLPVVLAYVKACGGDRAEWERRWEEAAEEAALAAADDDTADPPYPGLARYETRDSARFFGRDELVGELVELVGRHRFAAVFGPSGSGKSSLLRAGLVPAARHGRLSADGRVTAVRVLTPGDHPLRTHERTIAPAGDGTDTLVVVDQFEETFTLCQDQSERTGFIDLLLGARRPGSGLRVVVAVRADFYGRCAEHRELARSLRDANLLVGPMSREELRAAVVKPAAAEGLIVERALTSAIVNDVADEPGGLPLMSHALLETWRRRKGRLLTLAAYEAIGGVQGAIARTAEEVYTSLSPAQARVARGLLLRLINPGDGAADTRRPAERAELDPEESADVALVMERLAAARLVTIDQDTVEIAHEALIGSWPRLRRWIDEDRENLYVQRRLTDAAAAWERLGRDTGALYRGAQLAAAESLLDRQVRLTPLERDFLTAGIGMRRREQVATARTTRRLRALTAGLSVMLLLATTLGAGALRAQWAAEDQRAQARSLQLTSEARAVARTDVRRAARLAMEAVAAAPSAEARDLALSLAAHQSYTDRLTGHTGAVQSLAFSPDGRLLASGGSDGRVLLWDMTRRTAPVALDAHAGPVLALTVSIDGNVMASSHGKGTVILWAVSTRTRIRTLVAGQRLICGLGFTRDGTRLAAMDGQGKVLVWDRSTGRRLRAIESKLQNEDGPLSPYLGRLLYPGLRARTLNLAEQEDYPVNPADGSGFVAAETSPFRTPDTVLETADPSAVSPDGSRVATLWEGSTINVFQPEGQGTYSEAQLRGLTSKVRSLAFTGDDHRLVSGHASGATVLWDVDARSPIVTLGGHRGAVNDVTADADGRWIASAGEDGAVVLWDMRDRERMWLAQHCAGVAAVDHSPDGRLLATGGGADSTAVLRELSTGRARTLLRPRPEEGARVQTLHFSADGGLLAIGSGRGVRLFDPSTREPVATLKGPADTVTSVAFSRDGKLLAGAARDGTVRLWDLSTRREVITFRASGPVNSVAFGPGSPLLAIGDETGLVTFLDTRQGKLVATLPEQSASVNQVAFSPDGHRLATGGGDGRVIIWDAGRRAIVATLQAHTASVSGLAFSPDGRLLASGSRDHNVIVWNAANGTRQATLTGHDGAVNTVAFTADGSTLASGGEDHLVIRWGLDTAKALSRLRSLAASGTPSPAPPE</sequence>